<name>A0A1H4FIN2_9FLAO</name>
<dbReference type="RefSeq" id="WP_091092627.1">
    <property type="nucleotide sequence ID" value="NZ_FNRD01000013.1"/>
</dbReference>
<gene>
    <name evidence="2" type="ORF">SAMN05443667_113110</name>
</gene>
<evidence type="ECO:0000313" key="2">
    <source>
        <dbReference type="EMBL" id="SEA96618.1"/>
    </source>
</evidence>
<dbReference type="AlphaFoldDB" id="A0A1H4FIN2"/>
<evidence type="ECO:0000256" key="1">
    <source>
        <dbReference type="SAM" id="SignalP"/>
    </source>
</evidence>
<evidence type="ECO:0000313" key="3">
    <source>
        <dbReference type="Proteomes" id="UP000198951"/>
    </source>
</evidence>
<accession>A0A1H4FIN2</accession>
<protein>
    <submittedName>
        <fullName evidence="2">Uncharacterized protein</fullName>
    </submittedName>
</protein>
<keyword evidence="1" id="KW-0732">Signal</keyword>
<dbReference type="OrthoDB" id="799204at2"/>
<dbReference type="EMBL" id="FNRD01000013">
    <property type="protein sequence ID" value="SEA96618.1"/>
    <property type="molecule type" value="Genomic_DNA"/>
</dbReference>
<reference evidence="3" key="1">
    <citation type="submission" date="2016-10" db="EMBL/GenBank/DDBJ databases">
        <authorList>
            <person name="Varghese N."/>
            <person name="Submissions S."/>
        </authorList>
    </citation>
    <scope>NUCLEOTIDE SEQUENCE [LARGE SCALE GENOMIC DNA]</scope>
    <source>
        <strain evidence="3">DSM 22376</strain>
    </source>
</reference>
<keyword evidence="3" id="KW-1185">Reference proteome</keyword>
<dbReference type="Proteomes" id="UP000198951">
    <property type="component" value="Unassembled WGS sequence"/>
</dbReference>
<feature type="chain" id="PRO_5011462193" evidence="1">
    <location>
        <begin position="18"/>
        <end position="119"/>
    </location>
</feature>
<dbReference type="STRING" id="150146.SAMN05443667_113110"/>
<sequence length="119" mass="13817">MKKLFSLLALVMLFSCAKESPFEKSISEHVKTNFKDPASYEKISIEILDTVTVEKKIKVYESKGMTHEQFDNEPKDKFLYYTISHKYRANNSYGAKELYNDIVSMDKDYKITGSHAVEE</sequence>
<proteinExistence type="predicted"/>
<organism evidence="2 3">
    <name type="scientific">Flavobacterium gillisiae</name>
    <dbReference type="NCBI Taxonomy" id="150146"/>
    <lineage>
        <taxon>Bacteria</taxon>
        <taxon>Pseudomonadati</taxon>
        <taxon>Bacteroidota</taxon>
        <taxon>Flavobacteriia</taxon>
        <taxon>Flavobacteriales</taxon>
        <taxon>Flavobacteriaceae</taxon>
        <taxon>Flavobacterium</taxon>
    </lineage>
</organism>
<feature type="signal peptide" evidence="1">
    <location>
        <begin position="1"/>
        <end position="17"/>
    </location>
</feature>
<dbReference type="PROSITE" id="PS51257">
    <property type="entry name" value="PROKAR_LIPOPROTEIN"/>
    <property type="match status" value="1"/>
</dbReference>